<sequence>MSSMSDTMHMQGFSDKSMSWDRQRKLSVAYYGHGSGSRASIRRGDQYLSSPSFSSTLLDAIYRSIDEGGGSGGGGHPHQQQHQIDQGPKGVPGDYQRRPCGAEKVAVQRSPVNSDLRQGSSIAFLLNNSSSSSSDSSSNKGRFSSSDSDNSSPGRRYSSSCYSIKKLKPIRTSITTDRSEQVLRPTNVHKQERSGVAKAKSKALKIYGEFMKVSGKNGSKLPISPGYKLSNFLNSLFNAKKPKLSSRYDDSFPAKASSPACSFSFSRSCLSKTPSRGKLANDGAKRSVRFGPVSVVVDNEEDHSPCTQKTTLHLHLGDRIQELGSRKTAASVKGRRGEEIPTKNYLRNVHDQGLFDVEDQEDGDRTSCASSDLFELENLSGIGGYSRYSKELPVYETTSLDTNRASASGFLV</sequence>
<proteinExistence type="inferred from homology"/>
<comment type="caution">
    <text evidence="9">The sequence shown here is derived from an EMBL/GenBank/DDBJ whole genome shotgun (WGS) entry which is preliminary data.</text>
</comment>
<evidence type="ECO:0000256" key="8">
    <source>
        <dbReference type="SAM" id="MobiDB-lite"/>
    </source>
</evidence>
<dbReference type="InterPro" id="IPR039621">
    <property type="entry name" value="BG1-like"/>
</dbReference>
<keyword evidence="6" id="KW-0472">Membrane</keyword>
<feature type="region of interest" description="Disordered" evidence="8">
    <location>
        <begin position="64"/>
        <end position="98"/>
    </location>
</feature>
<evidence type="ECO:0000256" key="7">
    <source>
        <dbReference type="ARBA" id="ARBA00023294"/>
    </source>
</evidence>
<feature type="compositionally biased region" description="Low complexity" evidence="8">
    <location>
        <begin position="128"/>
        <end position="152"/>
    </location>
</feature>
<protein>
    <submittedName>
        <fullName evidence="9">Uncharacterized protein</fullName>
    </submittedName>
</protein>
<feature type="compositionally biased region" description="Gly residues" evidence="8">
    <location>
        <begin position="67"/>
        <end position="76"/>
    </location>
</feature>
<dbReference type="PANTHER" id="PTHR33541:SF28">
    <property type="entry name" value="PROTEIN BIG GRAIN 1-LIKE A"/>
    <property type="match status" value="1"/>
</dbReference>
<evidence type="ECO:0000256" key="6">
    <source>
        <dbReference type="ARBA" id="ARBA00023136"/>
    </source>
</evidence>
<feature type="compositionally biased region" description="Low complexity" evidence="8">
    <location>
        <begin position="77"/>
        <end position="89"/>
    </location>
</feature>
<keyword evidence="10" id="KW-1185">Reference proteome</keyword>
<evidence type="ECO:0000256" key="3">
    <source>
        <dbReference type="ARBA" id="ARBA00010067"/>
    </source>
</evidence>
<accession>A0AAN7KWI3</accession>
<evidence type="ECO:0000256" key="5">
    <source>
        <dbReference type="ARBA" id="ARBA00022475"/>
    </source>
</evidence>
<feature type="region of interest" description="Disordered" evidence="8">
    <location>
        <begin position="128"/>
        <end position="160"/>
    </location>
</feature>
<comment type="function">
    <text evidence="1">Involved in auxin transport. Regulator of the auxin signaling pathway.</text>
</comment>
<dbReference type="AlphaFoldDB" id="A0AAN7KWI3"/>
<gene>
    <name evidence="9" type="ORF">SAY86_014469</name>
</gene>
<reference evidence="9 10" key="1">
    <citation type="journal article" date="2023" name="Hortic Res">
        <title>Pangenome of water caltrop reveals structural variations and asymmetric subgenome divergence after allopolyploidization.</title>
        <authorList>
            <person name="Zhang X."/>
            <person name="Chen Y."/>
            <person name="Wang L."/>
            <person name="Yuan Y."/>
            <person name="Fang M."/>
            <person name="Shi L."/>
            <person name="Lu R."/>
            <person name="Comes H.P."/>
            <person name="Ma Y."/>
            <person name="Chen Y."/>
            <person name="Huang G."/>
            <person name="Zhou Y."/>
            <person name="Zheng Z."/>
            <person name="Qiu Y."/>
        </authorList>
    </citation>
    <scope>NUCLEOTIDE SEQUENCE [LARGE SCALE GENOMIC DNA]</scope>
    <source>
        <strain evidence="9">F231</strain>
    </source>
</reference>
<dbReference type="EMBL" id="JAXQNO010000020">
    <property type="protein sequence ID" value="KAK4772694.1"/>
    <property type="molecule type" value="Genomic_DNA"/>
</dbReference>
<evidence type="ECO:0000313" key="10">
    <source>
        <dbReference type="Proteomes" id="UP001346149"/>
    </source>
</evidence>
<dbReference type="Proteomes" id="UP001346149">
    <property type="component" value="Unassembled WGS sequence"/>
</dbReference>
<keyword evidence="4" id="KW-0813">Transport</keyword>
<evidence type="ECO:0000313" key="9">
    <source>
        <dbReference type="EMBL" id="KAK4772694.1"/>
    </source>
</evidence>
<evidence type="ECO:0000256" key="1">
    <source>
        <dbReference type="ARBA" id="ARBA00002281"/>
    </source>
</evidence>
<evidence type="ECO:0000256" key="2">
    <source>
        <dbReference type="ARBA" id="ARBA00004236"/>
    </source>
</evidence>
<dbReference type="PANTHER" id="PTHR33541">
    <property type="entry name" value="PROTEIN BIG GRAIN 1-LIKE A-RELATED"/>
    <property type="match status" value="1"/>
</dbReference>
<evidence type="ECO:0000256" key="4">
    <source>
        <dbReference type="ARBA" id="ARBA00022448"/>
    </source>
</evidence>
<organism evidence="9 10">
    <name type="scientific">Trapa natans</name>
    <name type="common">Water chestnut</name>
    <dbReference type="NCBI Taxonomy" id="22666"/>
    <lineage>
        <taxon>Eukaryota</taxon>
        <taxon>Viridiplantae</taxon>
        <taxon>Streptophyta</taxon>
        <taxon>Embryophyta</taxon>
        <taxon>Tracheophyta</taxon>
        <taxon>Spermatophyta</taxon>
        <taxon>Magnoliopsida</taxon>
        <taxon>eudicotyledons</taxon>
        <taxon>Gunneridae</taxon>
        <taxon>Pentapetalae</taxon>
        <taxon>rosids</taxon>
        <taxon>malvids</taxon>
        <taxon>Myrtales</taxon>
        <taxon>Lythraceae</taxon>
        <taxon>Trapa</taxon>
    </lineage>
</organism>
<keyword evidence="7" id="KW-0927">Auxin signaling pathway</keyword>
<comment type="subcellular location">
    <subcellularLocation>
        <location evidence="2">Cell membrane</location>
    </subcellularLocation>
</comment>
<keyword evidence="5" id="KW-1003">Cell membrane</keyword>
<dbReference type="GO" id="GO:0009734">
    <property type="term" value="P:auxin-activated signaling pathway"/>
    <property type="evidence" value="ECO:0007669"/>
    <property type="project" value="UniProtKB-KW"/>
</dbReference>
<comment type="similarity">
    <text evidence="3">Belongs to the BIG GRAIN 1 (BG1) plant protein family.</text>
</comment>
<dbReference type="GO" id="GO:0005886">
    <property type="term" value="C:plasma membrane"/>
    <property type="evidence" value="ECO:0007669"/>
    <property type="project" value="UniProtKB-SubCell"/>
</dbReference>
<name>A0AAN7KWI3_TRANT</name>